<evidence type="ECO:0000313" key="15">
    <source>
        <dbReference type="Ensembl" id="ENSHCOP00000002908.1"/>
    </source>
</evidence>
<dbReference type="InterPro" id="IPR036392">
    <property type="entry name" value="PLAT/LH2_dom_sf"/>
</dbReference>
<keyword evidence="4" id="KW-0963">Cytoplasm</keyword>
<dbReference type="GO" id="GO:0016702">
    <property type="term" value="F:oxidoreductase activity, acting on single donors with incorporation of molecular oxygen, incorporation of two atoms of oxygen"/>
    <property type="evidence" value="ECO:0007669"/>
    <property type="project" value="InterPro"/>
</dbReference>
<organism evidence="15 16">
    <name type="scientific">Hippocampus comes</name>
    <name type="common">Tiger tail seahorse</name>
    <dbReference type="NCBI Taxonomy" id="109280"/>
    <lineage>
        <taxon>Eukaryota</taxon>
        <taxon>Metazoa</taxon>
        <taxon>Chordata</taxon>
        <taxon>Craniata</taxon>
        <taxon>Vertebrata</taxon>
        <taxon>Euteleostomi</taxon>
        <taxon>Actinopterygii</taxon>
        <taxon>Neopterygii</taxon>
        <taxon>Teleostei</taxon>
        <taxon>Neoteleostei</taxon>
        <taxon>Acanthomorphata</taxon>
        <taxon>Syngnathiaria</taxon>
        <taxon>Syngnathiformes</taxon>
        <taxon>Syngnathoidei</taxon>
        <taxon>Syngnathidae</taxon>
        <taxon>Hippocampus</taxon>
    </lineage>
</organism>
<keyword evidence="5 10" id="KW-0479">Metal-binding</keyword>
<comment type="pathway">
    <text evidence="2">Lipid metabolism.</text>
</comment>
<evidence type="ECO:0000256" key="10">
    <source>
        <dbReference type="PIRSR" id="PIRSR601885-1"/>
    </source>
</evidence>
<dbReference type="Gene3D" id="3.10.450.60">
    <property type="match status" value="1"/>
</dbReference>
<sequence length="621" mass="71228">MSKAHDERLYSMAIGITQWTDHMTLQWTKIWRLGKYTVKLGALACAQGFFFNSSLDKRQFFILPGDAWFPDKVEIKSPENDIYTFPIYCWISDSETHRFREGKALRIFDESHPLGQYAREQELSQRTVDYDWDLYAPGVAYSIKADGPSETEQFGGTDDAEILGRSCMVTENFFPDYVQQHWKEDDFFAYQYLNGPHPTLIRRCKTLPGNFPVTDDMVFIPNGSNLSNELKRGNIYLCDYKHLDGLQANTIQGIQQYLMAPLVLFHKRPDDKLMPIAIQLKQTPAEDNPIFLPTDSTYDWLTAKIFVRSADFTEHQLNAHLLRTHLLAEVFAVSLLRNLPMVHPLYKLLVPHTRYTLQINEQARDTLIGPKGSFTLFAASGGESVTKILARSQSSITYRSLCIPDDIADRDMQDIPNFYYRDDGLQMWNIIFVQGMIQYYYKSDDEIQRDSELQTYIGDIFEHGFLSQPQSGIPQSFTTVSELIKFATMVMFTSSSQHAAVNNGQFDYGGWMPNTPLTLQRPPPTKKGTTSEATMLQTLPVINVTVQGMAVVWLLSRQSSDFVPLGHYPEDHFTEEIPRQLQKDYKAELDKLSTTINNRNKTLEIPYTYLDPKNVENSVAI</sequence>
<reference evidence="15" key="1">
    <citation type="submission" date="2025-08" db="UniProtKB">
        <authorList>
            <consortium name="Ensembl"/>
        </authorList>
    </citation>
    <scope>IDENTIFICATION</scope>
</reference>
<dbReference type="InterPro" id="IPR013819">
    <property type="entry name" value="LipOase_C"/>
</dbReference>
<dbReference type="OMA" id="DGMKIWQ"/>
<keyword evidence="6 13" id="KW-0223">Dioxygenase</keyword>
<dbReference type="Gene3D" id="2.60.60.20">
    <property type="entry name" value="PLAT/LH2 domain"/>
    <property type="match status" value="1"/>
</dbReference>
<evidence type="ECO:0000256" key="1">
    <source>
        <dbReference type="ARBA" id="ARBA00004496"/>
    </source>
</evidence>
<dbReference type="Ensembl" id="ENSHCOT00000009638.1">
    <property type="protein sequence ID" value="ENSHCOP00000002908.1"/>
    <property type="gene ID" value="ENSHCOG00000004178.1"/>
</dbReference>
<dbReference type="InterPro" id="IPR036226">
    <property type="entry name" value="LipOase_C_sf"/>
</dbReference>
<evidence type="ECO:0000256" key="12">
    <source>
        <dbReference type="PIRSR" id="PIRSR601885-3"/>
    </source>
</evidence>
<comment type="cofactor">
    <cofactor evidence="10">
        <name>Fe cation</name>
        <dbReference type="ChEBI" id="CHEBI:24875"/>
    </cofactor>
    <text evidence="10">Binds 1 Fe cation per subunit.</text>
</comment>
<evidence type="ECO:0000256" key="7">
    <source>
        <dbReference type="ARBA" id="ARBA00023002"/>
    </source>
</evidence>
<dbReference type="SUPFAM" id="SSF48484">
    <property type="entry name" value="Lipoxigenase"/>
    <property type="match status" value="1"/>
</dbReference>
<reference evidence="15" key="2">
    <citation type="submission" date="2025-09" db="UniProtKB">
        <authorList>
            <consortium name="Ensembl"/>
        </authorList>
    </citation>
    <scope>IDENTIFICATION</scope>
</reference>
<evidence type="ECO:0000256" key="11">
    <source>
        <dbReference type="PIRSR" id="PIRSR601885-2"/>
    </source>
</evidence>
<dbReference type="GO" id="GO:0005506">
    <property type="term" value="F:iron ion binding"/>
    <property type="evidence" value="ECO:0007669"/>
    <property type="project" value="InterPro"/>
</dbReference>
<evidence type="ECO:0000256" key="3">
    <source>
        <dbReference type="ARBA" id="ARBA00009419"/>
    </source>
</evidence>
<dbReference type="SUPFAM" id="SSF49723">
    <property type="entry name" value="Lipase/lipooxygenase domain (PLAT/LH2 domain)"/>
    <property type="match status" value="1"/>
</dbReference>
<dbReference type="PRINTS" id="PR00087">
    <property type="entry name" value="LIPOXYGENASE"/>
</dbReference>
<feature type="binding site" evidence="11">
    <location>
        <position position="66"/>
    </location>
    <ligand>
        <name>Ca(2+)</name>
        <dbReference type="ChEBI" id="CHEBI:29108"/>
        <label>1</label>
    </ligand>
</feature>
<keyword evidence="16" id="KW-1185">Reference proteome</keyword>
<evidence type="ECO:0000256" key="4">
    <source>
        <dbReference type="ARBA" id="ARBA00022490"/>
    </source>
</evidence>
<name>A0A3Q2XF46_HIPCM</name>
<dbReference type="GeneTree" id="ENSGT00940000155191"/>
<dbReference type="InterPro" id="IPR001885">
    <property type="entry name" value="LipOase_mml"/>
</dbReference>
<dbReference type="Gene3D" id="1.20.245.10">
    <property type="entry name" value="Lipoxygenase-1, Domain 5"/>
    <property type="match status" value="1"/>
</dbReference>
<dbReference type="AlphaFoldDB" id="A0A3Q2XF46"/>
<feature type="binding site" evidence="10">
    <location>
        <position position="320"/>
    </location>
    <ligand>
        <name>Fe cation</name>
        <dbReference type="ChEBI" id="CHEBI:24875"/>
        <note>catalytic</note>
    </ligand>
</feature>
<dbReference type="PROSITE" id="PS51393">
    <property type="entry name" value="LIPOXYGENASE_3"/>
    <property type="match status" value="1"/>
</dbReference>
<proteinExistence type="inferred from homology"/>
<feature type="domain" description="Lipoxygenase" evidence="14">
    <location>
        <begin position="75"/>
        <end position="621"/>
    </location>
</feature>
<dbReference type="Proteomes" id="UP000264820">
    <property type="component" value="Unplaced"/>
</dbReference>
<feature type="binding site" evidence="10">
    <location>
        <position position="325"/>
    </location>
    <ligand>
        <name>Fe cation</name>
        <dbReference type="ChEBI" id="CHEBI:24875"/>
        <note>catalytic</note>
    </ligand>
</feature>
<evidence type="ECO:0000313" key="16">
    <source>
        <dbReference type="Proteomes" id="UP000264820"/>
    </source>
</evidence>
<accession>A0A3Q2XF46</accession>
<keyword evidence="8 10" id="KW-0408">Iron</keyword>
<dbReference type="FunFam" id="1.20.245.10:FF:000001">
    <property type="entry name" value="Arachidonate 5-lipoxygenase a"/>
    <property type="match status" value="1"/>
</dbReference>
<dbReference type="PROSITE" id="PS00081">
    <property type="entry name" value="LIPOXYGENASE_2"/>
    <property type="match status" value="1"/>
</dbReference>
<dbReference type="GO" id="GO:0034440">
    <property type="term" value="P:lipid oxidation"/>
    <property type="evidence" value="ECO:0007669"/>
    <property type="project" value="InterPro"/>
</dbReference>
<dbReference type="Pfam" id="PF00305">
    <property type="entry name" value="Lipoxygenase"/>
    <property type="match status" value="1"/>
</dbReference>
<dbReference type="PANTHER" id="PTHR11771">
    <property type="entry name" value="LIPOXYGENASE"/>
    <property type="match status" value="1"/>
</dbReference>
<feature type="site" description="Essential for stabilizing binding to COTL1" evidence="12">
    <location>
        <position position="90"/>
    </location>
</feature>
<evidence type="ECO:0000256" key="2">
    <source>
        <dbReference type="ARBA" id="ARBA00005189"/>
    </source>
</evidence>
<dbReference type="PROSITE" id="PS00711">
    <property type="entry name" value="LIPOXYGENASE_1"/>
    <property type="match status" value="1"/>
</dbReference>
<evidence type="ECO:0000259" key="14">
    <source>
        <dbReference type="PROSITE" id="PS51393"/>
    </source>
</evidence>
<evidence type="ECO:0000256" key="5">
    <source>
        <dbReference type="ARBA" id="ARBA00022723"/>
    </source>
</evidence>
<comment type="subcellular location">
    <subcellularLocation>
        <location evidence="1">Cytoplasm</location>
    </subcellularLocation>
</comment>
<keyword evidence="11" id="KW-0106">Calcium</keyword>
<evidence type="ECO:0000256" key="9">
    <source>
        <dbReference type="ARBA" id="ARBA00023098"/>
    </source>
</evidence>
<dbReference type="PRINTS" id="PR00467">
    <property type="entry name" value="MAMLPOXGNASE"/>
</dbReference>
<evidence type="ECO:0000256" key="13">
    <source>
        <dbReference type="RuleBase" id="RU003974"/>
    </source>
</evidence>
<comment type="similarity">
    <text evidence="3 13">Belongs to the lipoxygenase family.</text>
</comment>
<feature type="binding site" evidence="10">
    <location>
        <position position="621"/>
    </location>
    <ligand>
        <name>Fe cation</name>
        <dbReference type="ChEBI" id="CHEBI:24875"/>
        <note>catalytic</note>
    </ligand>
</feature>
<feature type="binding site" evidence="11">
    <location>
        <position position="67"/>
    </location>
    <ligand>
        <name>Ca(2+)</name>
        <dbReference type="ChEBI" id="CHEBI:29108"/>
        <label>1</label>
    </ligand>
</feature>
<keyword evidence="7 13" id="KW-0560">Oxidoreductase</keyword>
<evidence type="ECO:0000256" key="6">
    <source>
        <dbReference type="ARBA" id="ARBA00022964"/>
    </source>
</evidence>
<dbReference type="GO" id="GO:0005737">
    <property type="term" value="C:cytoplasm"/>
    <property type="evidence" value="ECO:0007669"/>
    <property type="project" value="UniProtKB-SubCell"/>
</dbReference>
<dbReference type="InterPro" id="IPR000907">
    <property type="entry name" value="LipOase"/>
</dbReference>
<dbReference type="InterPro" id="IPR020833">
    <property type="entry name" value="LipOase_Fe_BS"/>
</dbReference>
<keyword evidence="9" id="KW-0443">Lipid metabolism</keyword>
<evidence type="ECO:0000256" key="8">
    <source>
        <dbReference type="ARBA" id="ARBA00023004"/>
    </source>
</evidence>
<dbReference type="InterPro" id="IPR020834">
    <property type="entry name" value="LipOase_CS"/>
</dbReference>
<feature type="binding site" evidence="10">
    <location>
        <position position="498"/>
    </location>
    <ligand>
        <name>Fe cation</name>
        <dbReference type="ChEBI" id="CHEBI:24875"/>
        <note>catalytic</note>
    </ligand>
</feature>
<protein>
    <recommendedName>
        <fullName evidence="14">Lipoxygenase domain-containing protein</fullName>
    </recommendedName>
</protein>